<dbReference type="SUPFAM" id="SSF52540">
    <property type="entry name" value="P-loop containing nucleoside triphosphate hydrolases"/>
    <property type="match status" value="1"/>
</dbReference>
<evidence type="ECO:0000256" key="3">
    <source>
        <dbReference type="ARBA" id="ARBA00022801"/>
    </source>
</evidence>
<keyword evidence="5" id="KW-0067">ATP-binding</keyword>
<comment type="similarity">
    <text evidence="1">Belongs to the DNA2/NAM7 helicase family.</text>
</comment>
<dbReference type="InterPro" id="IPR041679">
    <property type="entry name" value="DNA2/NAM7-like_C"/>
</dbReference>
<dbReference type="InterPro" id="IPR047187">
    <property type="entry name" value="SF1_C_Upf1"/>
</dbReference>
<evidence type="ECO:0000259" key="7">
    <source>
        <dbReference type="Pfam" id="PF13087"/>
    </source>
</evidence>
<evidence type="ECO:0000256" key="4">
    <source>
        <dbReference type="ARBA" id="ARBA00022806"/>
    </source>
</evidence>
<evidence type="ECO:0000259" key="6">
    <source>
        <dbReference type="Pfam" id="PF13086"/>
    </source>
</evidence>
<evidence type="ECO:0000313" key="8">
    <source>
        <dbReference type="EMBL" id="KID85128.1"/>
    </source>
</evidence>
<reference evidence="8 9" key="1">
    <citation type="journal article" date="2014" name="Proc. Natl. Acad. Sci. U.S.A.">
        <title>Trajectory and genomic determinants of fungal-pathogen speciation and host adaptation.</title>
        <authorList>
            <person name="Hu X."/>
            <person name="Xiao G."/>
            <person name="Zheng P."/>
            <person name="Shang Y."/>
            <person name="Su Y."/>
            <person name="Zhang X."/>
            <person name="Liu X."/>
            <person name="Zhan S."/>
            <person name="St Leger R.J."/>
            <person name="Wang C."/>
        </authorList>
    </citation>
    <scope>NUCLEOTIDE SEQUENCE [LARGE SCALE GENOMIC DNA]</scope>
    <source>
        <strain evidence="8 9">ARSEF 977</strain>
    </source>
</reference>
<dbReference type="OrthoDB" id="6513042at2759"/>
<evidence type="ECO:0008006" key="10">
    <source>
        <dbReference type="Google" id="ProtNLM"/>
    </source>
</evidence>
<dbReference type="InterPro" id="IPR050534">
    <property type="entry name" value="Coronavir_polyprotein_1ab"/>
</dbReference>
<gene>
    <name evidence="8" type="ORF">MGU_07738</name>
</gene>
<dbReference type="GO" id="GO:0016787">
    <property type="term" value="F:hydrolase activity"/>
    <property type="evidence" value="ECO:0007669"/>
    <property type="project" value="UniProtKB-KW"/>
</dbReference>
<comment type="caution">
    <text evidence="8">The sequence shown here is derived from an EMBL/GenBank/DDBJ whole genome shotgun (WGS) entry which is preliminary data.</text>
</comment>
<dbReference type="AlphaFoldDB" id="A0A0B4GR66"/>
<organism evidence="8 9">
    <name type="scientific">Metarhizium guizhouense (strain ARSEF 977)</name>
    <dbReference type="NCBI Taxonomy" id="1276136"/>
    <lineage>
        <taxon>Eukaryota</taxon>
        <taxon>Fungi</taxon>
        <taxon>Dikarya</taxon>
        <taxon>Ascomycota</taxon>
        <taxon>Pezizomycotina</taxon>
        <taxon>Sordariomycetes</taxon>
        <taxon>Hypocreomycetidae</taxon>
        <taxon>Hypocreales</taxon>
        <taxon>Clavicipitaceae</taxon>
        <taxon>Metarhizium</taxon>
    </lineage>
</organism>
<protein>
    <recommendedName>
        <fullName evidence="10">DNA2/NAM7 helicase-like C-terminal domain-containing protein</fullName>
    </recommendedName>
</protein>
<accession>A0A0B4GR66</accession>
<proteinExistence type="inferred from homology"/>
<dbReference type="CDD" id="cd18808">
    <property type="entry name" value="SF1_C_Upf1"/>
    <property type="match status" value="1"/>
</dbReference>
<evidence type="ECO:0000256" key="5">
    <source>
        <dbReference type="ARBA" id="ARBA00022840"/>
    </source>
</evidence>
<evidence type="ECO:0000256" key="1">
    <source>
        <dbReference type="ARBA" id="ARBA00007913"/>
    </source>
</evidence>
<dbReference type="Gene3D" id="3.40.50.300">
    <property type="entry name" value="P-loop containing nucleotide triphosphate hydrolases"/>
    <property type="match status" value="2"/>
</dbReference>
<dbReference type="PANTHER" id="PTHR43788:SF8">
    <property type="entry name" value="DNA-BINDING PROTEIN SMUBP-2"/>
    <property type="match status" value="1"/>
</dbReference>
<feature type="domain" description="DNA2/NAM7 helicase helicase" evidence="6">
    <location>
        <begin position="535"/>
        <end position="798"/>
    </location>
</feature>
<keyword evidence="4" id="KW-0347">Helicase</keyword>
<dbReference type="Pfam" id="PF13087">
    <property type="entry name" value="AAA_12"/>
    <property type="match status" value="1"/>
</dbReference>
<dbReference type="GO" id="GO:0005524">
    <property type="term" value="F:ATP binding"/>
    <property type="evidence" value="ECO:0007669"/>
    <property type="project" value="UniProtKB-KW"/>
</dbReference>
<keyword evidence="3" id="KW-0378">Hydrolase</keyword>
<dbReference type="InterPro" id="IPR041677">
    <property type="entry name" value="DNA2/NAM7_AAA_11"/>
</dbReference>
<name>A0A0B4GR66_METGA</name>
<dbReference type="Proteomes" id="UP000031192">
    <property type="component" value="Unassembled WGS sequence"/>
</dbReference>
<dbReference type="GO" id="GO:0043139">
    <property type="term" value="F:5'-3' DNA helicase activity"/>
    <property type="evidence" value="ECO:0007669"/>
    <property type="project" value="TreeGrafter"/>
</dbReference>
<keyword evidence="9" id="KW-1185">Reference proteome</keyword>
<dbReference type="Pfam" id="PF13086">
    <property type="entry name" value="AAA_11"/>
    <property type="match status" value="1"/>
</dbReference>
<evidence type="ECO:0000313" key="9">
    <source>
        <dbReference type="Proteomes" id="UP000031192"/>
    </source>
</evidence>
<evidence type="ECO:0000256" key="2">
    <source>
        <dbReference type="ARBA" id="ARBA00022741"/>
    </source>
</evidence>
<dbReference type="PANTHER" id="PTHR43788">
    <property type="entry name" value="DNA2/NAM7 HELICASE FAMILY MEMBER"/>
    <property type="match status" value="1"/>
</dbReference>
<dbReference type="InterPro" id="IPR027417">
    <property type="entry name" value="P-loop_NTPase"/>
</dbReference>
<keyword evidence="2" id="KW-0547">Nucleotide-binding</keyword>
<dbReference type="HOGENOM" id="CLU_007214_0_0_1"/>
<feature type="domain" description="DNA2/NAM7 helicase-like C-terminal" evidence="7">
    <location>
        <begin position="821"/>
        <end position="1026"/>
    </location>
</feature>
<dbReference type="EMBL" id="AZNH01000034">
    <property type="protein sequence ID" value="KID85128.1"/>
    <property type="molecule type" value="Genomic_DNA"/>
</dbReference>
<sequence>MMKRLATEDCAILIGGIDGSIFAGKGLGISDIGSHLIAKNIPDNTAWLGFDIHFPFGEDNEENGFGMCYSWSDLEGIAVPAKTYAITIKFPRHNIVRTIRPVNALTRSRFPDEKRELSLVEVILKDEAQVIIEGYGMPYANRGHIAEKWLRENTPLINDVTLTGLLVQRSYYFVVASEHNKLSEDWNFDLLPPPFSYPYGTDHTWKSQSEYAAMLRNSRGHQFFPRTSFDSINELLTVLSQSQIQDVFWLEAEAEKMRKTKVPAYFIPTAMDYDGEKGHNLYYAIVALPPEYRTTFESAWRRLAREGTLKIFLHSPSEDSAGHWDAYIVDTPSARYVLERHPTETHELVLCVRRPPWYHKRSGPDFRVWGFGNRSIADAALEESKKLWNCISLDFSTNLKDFERKISEGSRLFGPSAEPSNLAVLGLTEEMREKDPAACKGIVRRGIFRMHVQKDLLLGTGFYNTLRAKPQSTGGEIETALAYLRINGAPRSTKFYRLPRQPLLDVSDRDFVDALMQEALPEDRSRFTEYLHNRPLGLGIIIAPPGFGKTTTLAVGALAMAQTLGKLFLSGPTHVSVDNAAARLDVISGRVTKRLNDKLGQQDESPKYRRKLIIRAYKIGDELTAFKNLLRNPGDADKAAPTSEWSVDSKWKLHLSLAYWVLVVLRAPTVRQLGPDDKADLLEIRDRYDEDEMFDRLRAIATGAIDWADYKRGTMATDDEIKGIMTAIINVADVIGTTPYQACKEPFCEWKKEQARGFVFDEAGNMNRPDLLCVWGNTCQPCLLAGDEKQLPPTVMTKHERDGEGNFLNRFAGDGAISPIQHFKSMGWPVYRLHVQLRMAVGQFDLTYNQVYKDIPFTYGPGCDISLPQHHIGRQLELYLKIKFPSLTPAPAGELHPVFVHCIGSQASRDKFSGSTRNPDQVKIGLNLLVDFVESFDARPQDIVIISPYSANISTIEKFRKRPEFASLKPMRPAATVDSFQGQEGDIVMIIMGTATSTGPGFTSDEHRLNVLLSRHRSGLIIVGDINVTGNVKNQETPFKGVNIIGKNGEKFFDQCNMLRNIHLALHAAGRVVRVAAYDIKGTFGDDDDLLTRLRARRKPPKGHPTGWHDAVVSRCV</sequence>